<dbReference type="Proteomes" id="UP001291623">
    <property type="component" value="Unassembled WGS sequence"/>
</dbReference>
<keyword evidence="3" id="KW-1185">Reference proteome</keyword>
<sequence length="54" mass="6293">MARSASYLERGKKPLDYKERSESRLLDCKEGKERKATRLYYKEGEGVKSHSTLL</sequence>
<evidence type="ECO:0000256" key="1">
    <source>
        <dbReference type="SAM" id="MobiDB-lite"/>
    </source>
</evidence>
<accession>A0AAE1RAT2</accession>
<dbReference type="AlphaFoldDB" id="A0AAE1RAT2"/>
<evidence type="ECO:0000313" key="2">
    <source>
        <dbReference type="EMBL" id="KAK4348210.1"/>
    </source>
</evidence>
<evidence type="ECO:0000313" key="3">
    <source>
        <dbReference type="Proteomes" id="UP001291623"/>
    </source>
</evidence>
<name>A0AAE1RAT2_9SOLA</name>
<dbReference type="EMBL" id="JAVYJV010000018">
    <property type="protein sequence ID" value="KAK4348210.1"/>
    <property type="molecule type" value="Genomic_DNA"/>
</dbReference>
<feature type="compositionally biased region" description="Basic and acidic residues" evidence="1">
    <location>
        <begin position="9"/>
        <end position="23"/>
    </location>
</feature>
<comment type="caution">
    <text evidence="2">The sequence shown here is derived from an EMBL/GenBank/DDBJ whole genome shotgun (WGS) entry which is preliminary data.</text>
</comment>
<gene>
    <name evidence="2" type="ORF">RND71_034549</name>
</gene>
<feature type="region of interest" description="Disordered" evidence="1">
    <location>
        <begin position="1"/>
        <end position="23"/>
    </location>
</feature>
<proteinExistence type="predicted"/>
<organism evidence="2 3">
    <name type="scientific">Anisodus tanguticus</name>
    <dbReference type="NCBI Taxonomy" id="243964"/>
    <lineage>
        <taxon>Eukaryota</taxon>
        <taxon>Viridiplantae</taxon>
        <taxon>Streptophyta</taxon>
        <taxon>Embryophyta</taxon>
        <taxon>Tracheophyta</taxon>
        <taxon>Spermatophyta</taxon>
        <taxon>Magnoliopsida</taxon>
        <taxon>eudicotyledons</taxon>
        <taxon>Gunneridae</taxon>
        <taxon>Pentapetalae</taxon>
        <taxon>asterids</taxon>
        <taxon>lamiids</taxon>
        <taxon>Solanales</taxon>
        <taxon>Solanaceae</taxon>
        <taxon>Solanoideae</taxon>
        <taxon>Hyoscyameae</taxon>
        <taxon>Anisodus</taxon>
    </lineage>
</organism>
<protein>
    <submittedName>
        <fullName evidence="2">Uncharacterized protein</fullName>
    </submittedName>
</protein>
<reference evidence="2" key="1">
    <citation type="submission" date="2023-12" db="EMBL/GenBank/DDBJ databases">
        <title>Genome assembly of Anisodus tanguticus.</title>
        <authorList>
            <person name="Wang Y.-J."/>
        </authorList>
    </citation>
    <scope>NUCLEOTIDE SEQUENCE</scope>
    <source>
        <strain evidence="2">KB-2021</strain>
        <tissue evidence="2">Leaf</tissue>
    </source>
</reference>